<dbReference type="InterPro" id="IPR001763">
    <property type="entry name" value="Rhodanese-like_dom"/>
</dbReference>
<evidence type="ECO:0000259" key="1">
    <source>
        <dbReference type="PROSITE" id="PS50206"/>
    </source>
</evidence>
<reference evidence="3" key="1">
    <citation type="submission" date="2024-03" db="EMBL/GenBank/DDBJ databases">
        <title>Chitinophaga horti sp. nov., isolated from garden soil.</title>
        <authorList>
            <person name="Lee D.S."/>
            <person name="Han D.M."/>
            <person name="Baek J.H."/>
            <person name="Choi D.G."/>
            <person name="Jeon J.H."/>
            <person name="Jeon C.O."/>
        </authorList>
    </citation>
    <scope>NUCLEOTIDE SEQUENCE [LARGE SCALE GENOMIC DNA]</scope>
    <source>
        <strain evidence="3">GPA1</strain>
    </source>
</reference>
<dbReference type="SMART" id="SM00450">
    <property type="entry name" value="RHOD"/>
    <property type="match status" value="1"/>
</dbReference>
<dbReference type="Pfam" id="PF00581">
    <property type="entry name" value="Rhodanese"/>
    <property type="match status" value="1"/>
</dbReference>
<evidence type="ECO:0000313" key="2">
    <source>
        <dbReference type="EMBL" id="WZN43193.1"/>
    </source>
</evidence>
<dbReference type="RefSeq" id="WP_341838010.1">
    <property type="nucleotide sequence ID" value="NZ_CP149822.1"/>
</dbReference>
<dbReference type="PROSITE" id="PS50206">
    <property type="entry name" value="RHODANESE_3"/>
    <property type="match status" value="1"/>
</dbReference>
<organism evidence="2 3">
    <name type="scientific">Chitinophaga pollutisoli</name>
    <dbReference type="NCBI Taxonomy" id="3133966"/>
    <lineage>
        <taxon>Bacteria</taxon>
        <taxon>Pseudomonadati</taxon>
        <taxon>Bacteroidota</taxon>
        <taxon>Chitinophagia</taxon>
        <taxon>Chitinophagales</taxon>
        <taxon>Chitinophagaceae</taxon>
        <taxon>Chitinophaga</taxon>
    </lineage>
</organism>
<dbReference type="InterPro" id="IPR001307">
    <property type="entry name" value="Thiosulphate_STrfase_CS"/>
</dbReference>
<dbReference type="CDD" id="cd00158">
    <property type="entry name" value="RHOD"/>
    <property type="match status" value="1"/>
</dbReference>
<name>A0ABZ2YUR2_9BACT</name>
<dbReference type="Proteomes" id="UP001485459">
    <property type="component" value="Chromosome"/>
</dbReference>
<protein>
    <submittedName>
        <fullName evidence="2">Rhodanese-like domain-containing protein</fullName>
    </submittedName>
</protein>
<evidence type="ECO:0000313" key="3">
    <source>
        <dbReference type="Proteomes" id="UP001485459"/>
    </source>
</evidence>
<sequence>MRQQLTTARLFGIAEISPEEVLRRLGEPGVRVIDNNPCASFKRHHIPGARHLDPGDYGAGDLECGKDDLLVFYCTDALCGAAPYAAKRARNMGFTQVFVMTQGLTAWLRKGYPVKKFEKSFVFSKVLLSAQNLQHGTLFKR</sequence>
<dbReference type="PROSITE" id="PS00380">
    <property type="entry name" value="RHODANESE_1"/>
    <property type="match status" value="1"/>
</dbReference>
<accession>A0ABZ2YUR2</accession>
<dbReference type="Gene3D" id="3.40.250.10">
    <property type="entry name" value="Rhodanese-like domain"/>
    <property type="match status" value="1"/>
</dbReference>
<proteinExistence type="predicted"/>
<keyword evidence="3" id="KW-1185">Reference proteome</keyword>
<dbReference type="InterPro" id="IPR036873">
    <property type="entry name" value="Rhodanese-like_dom_sf"/>
</dbReference>
<gene>
    <name evidence="2" type="ORF">WJU16_09125</name>
</gene>
<feature type="domain" description="Rhodanese" evidence="1">
    <location>
        <begin position="26"/>
        <end position="116"/>
    </location>
</feature>
<dbReference type="EMBL" id="CP149822">
    <property type="protein sequence ID" value="WZN43193.1"/>
    <property type="molecule type" value="Genomic_DNA"/>
</dbReference>
<dbReference type="SUPFAM" id="SSF52821">
    <property type="entry name" value="Rhodanese/Cell cycle control phosphatase"/>
    <property type="match status" value="1"/>
</dbReference>